<dbReference type="STRING" id="86630.A0A367JML9"/>
<dbReference type="PANTHER" id="PTHR15032:SF4">
    <property type="entry name" value="N-ACYL-PHOSPHATIDYLETHANOLAMINE-HYDROLYZING PHOSPHOLIPASE D"/>
    <property type="match status" value="1"/>
</dbReference>
<dbReference type="InterPro" id="IPR001279">
    <property type="entry name" value="Metallo-B-lactamas"/>
</dbReference>
<dbReference type="GO" id="GO:0070291">
    <property type="term" value="P:N-acylethanolamine metabolic process"/>
    <property type="evidence" value="ECO:0007669"/>
    <property type="project" value="TreeGrafter"/>
</dbReference>
<evidence type="ECO:0000256" key="1">
    <source>
        <dbReference type="SAM" id="SignalP"/>
    </source>
</evidence>
<keyword evidence="1" id="KW-0732">Signal</keyword>
<dbReference type="PANTHER" id="PTHR15032">
    <property type="entry name" value="N-ACYL-PHOSPHATIDYLETHANOLAMINE-HYDROLYZING PHOSPHOLIPASE D"/>
    <property type="match status" value="1"/>
</dbReference>
<feature type="domain" description="Metallo-beta-lactamase" evidence="2">
    <location>
        <begin position="106"/>
        <end position="347"/>
    </location>
</feature>
<gene>
    <name evidence="3" type="ORF">CU097_012157</name>
</gene>
<feature type="chain" id="PRO_5016703893" description="Metallo-beta-lactamase domain-containing protein" evidence="1">
    <location>
        <begin position="23"/>
        <end position="393"/>
    </location>
</feature>
<sequence>MFRRVATALFAVSALPMSTAYAQGKDHHDGNGFKNPWPSFINYGFAAAARMIYSAERERPLKGVSIQDRPKPVEIDWSALKNEEKDVITATWLGHACVLVQLNGFNILLDPIFSQRCSPVQFMGPKRYSEPPCQLKDLPPIDAVVISHNHYDHLDEHTIDEVSRLNPDCKFYVPLGNKQWFNLDKPLDRHGHERVIELDWWDTSVLQRHANGQVTAQVRLTCTPCQHFSGRGLFDRNKTLWASWCLEGLVDGNIVKGKVFFGGDTGYRSLPESATPDQEYDTKYLDTLPFCPAFKEIGEKFNGFDLAFIPIGAYSPRWFMSPIHCCPEDAVRLHQDIRSKHSIGIHWGTFVLTDEHIYEPPKRLEAAMKESGLDQKEFDVLPLGGTFVTKATT</sequence>
<dbReference type="Pfam" id="PF12706">
    <property type="entry name" value="Lactamase_B_2"/>
    <property type="match status" value="1"/>
</dbReference>
<accession>A0A367JML9</accession>
<dbReference type="InterPro" id="IPR036866">
    <property type="entry name" value="RibonucZ/Hydroxyglut_hydro"/>
</dbReference>
<feature type="signal peptide" evidence="1">
    <location>
        <begin position="1"/>
        <end position="22"/>
    </location>
</feature>
<evidence type="ECO:0000313" key="4">
    <source>
        <dbReference type="Proteomes" id="UP000252139"/>
    </source>
</evidence>
<dbReference type="Gene3D" id="3.60.15.10">
    <property type="entry name" value="Ribonuclease Z/Hydroxyacylglutathione hydrolase-like"/>
    <property type="match status" value="1"/>
</dbReference>
<dbReference type="GO" id="GO:0070290">
    <property type="term" value="F:N-acylphosphatidylethanolamine-specific phospholipase D activity"/>
    <property type="evidence" value="ECO:0007669"/>
    <property type="project" value="TreeGrafter"/>
</dbReference>
<dbReference type="AlphaFoldDB" id="A0A367JML9"/>
<keyword evidence="4" id="KW-1185">Reference proteome</keyword>
<dbReference type="EMBL" id="PJQL01001044">
    <property type="protein sequence ID" value="RCH90941.1"/>
    <property type="molecule type" value="Genomic_DNA"/>
</dbReference>
<dbReference type="GO" id="GO:0070292">
    <property type="term" value="P:N-acylphosphatidylethanolamine metabolic process"/>
    <property type="evidence" value="ECO:0007669"/>
    <property type="project" value="TreeGrafter"/>
</dbReference>
<comment type="caution">
    <text evidence="3">The sequence shown here is derived from an EMBL/GenBank/DDBJ whole genome shotgun (WGS) entry which is preliminary data.</text>
</comment>
<dbReference type="GO" id="GO:0005737">
    <property type="term" value="C:cytoplasm"/>
    <property type="evidence" value="ECO:0007669"/>
    <property type="project" value="TreeGrafter"/>
</dbReference>
<evidence type="ECO:0000313" key="3">
    <source>
        <dbReference type="EMBL" id="RCH90941.1"/>
    </source>
</evidence>
<dbReference type="OrthoDB" id="332863at2759"/>
<evidence type="ECO:0000259" key="2">
    <source>
        <dbReference type="Pfam" id="PF12706"/>
    </source>
</evidence>
<protein>
    <recommendedName>
        <fullName evidence="2">Metallo-beta-lactamase domain-containing protein</fullName>
    </recommendedName>
</protein>
<organism evidence="3 4">
    <name type="scientific">Rhizopus azygosporus</name>
    <name type="common">Rhizopus microsporus var. azygosporus</name>
    <dbReference type="NCBI Taxonomy" id="86630"/>
    <lineage>
        <taxon>Eukaryota</taxon>
        <taxon>Fungi</taxon>
        <taxon>Fungi incertae sedis</taxon>
        <taxon>Mucoromycota</taxon>
        <taxon>Mucoromycotina</taxon>
        <taxon>Mucoromycetes</taxon>
        <taxon>Mucorales</taxon>
        <taxon>Mucorineae</taxon>
        <taxon>Rhizopodaceae</taxon>
        <taxon>Rhizopus</taxon>
    </lineage>
</organism>
<reference evidence="3 4" key="1">
    <citation type="journal article" date="2018" name="G3 (Bethesda)">
        <title>Phylogenetic and Phylogenomic Definition of Rhizopus Species.</title>
        <authorList>
            <person name="Gryganskyi A.P."/>
            <person name="Golan J."/>
            <person name="Dolatabadi S."/>
            <person name="Mondo S."/>
            <person name="Robb S."/>
            <person name="Idnurm A."/>
            <person name="Muszewska A."/>
            <person name="Steczkiewicz K."/>
            <person name="Masonjones S."/>
            <person name="Liao H.L."/>
            <person name="Gajdeczka M.T."/>
            <person name="Anike F."/>
            <person name="Vuek A."/>
            <person name="Anishchenko I.M."/>
            <person name="Voigt K."/>
            <person name="de Hoog G.S."/>
            <person name="Smith M.E."/>
            <person name="Heitman J."/>
            <person name="Vilgalys R."/>
            <person name="Stajich J.E."/>
        </authorList>
    </citation>
    <scope>NUCLEOTIDE SEQUENCE [LARGE SCALE GENOMIC DNA]</scope>
    <source>
        <strain evidence="3 4">CBS 357.93</strain>
    </source>
</reference>
<dbReference type="SUPFAM" id="SSF56281">
    <property type="entry name" value="Metallo-hydrolase/oxidoreductase"/>
    <property type="match status" value="1"/>
</dbReference>
<dbReference type="Proteomes" id="UP000252139">
    <property type="component" value="Unassembled WGS sequence"/>
</dbReference>
<proteinExistence type="predicted"/>
<name>A0A367JML9_RHIAZ</name>